<name>A0A848KUD1_9ACTN</name>
<keyword evidence="2" id="KW-1185">Reference proteome</keyword>
<accession>A0A848KUD1</accession>
<reference evidence="1 2" key="1">
    <citation type="submission" date="2020-04" db="EMBL/GenBank/DDBJ databases">
        <title>Gordonia sp. nov. TBRC 11910.</title>
        <authorList>
            <person name="Suriyachadkun C."/>
        </authorList>
    </citation>
    <scope>NUCLEOTIDE SEQUENCE [LARGE SCALE GENOMIC DNA]</scope>
    <source>
        <strain evidence="1 2">TBRC 11910</strain>
    </source>
</reference>
<proteinExistence type="predicted"/>
<dbReference type="AlphaFoldDB" id="A0A848KUD1"/>
<dbReference type="EMBL" id="JABBNB010000014">
    <property type="protein sequence ID" value="NMO02494.1"/>
    <property type="molecule type" value="Genomic_DNA"/>
</dbReference>
<protein>
    <submittedName>
        <fullName evidence="1">Uncharacterized protein</fullName>
    </submittedName>
</protein>
<comment type="caution">
    <text evidence="1">The sequence shown here is derived from an EMBL/GenBank/DDBJ whole genome shotgun (WGS) entry which is preliminary data.</text>
</comment>
<gene>
    <name evidence="1" type="ORF">HH308_14860</name>
</gene>
<dbReference type="Proteomes" id="UP000550729">
    <property type="component" value="Unassembled WGS sequence"/>
</dbReference>
<dbReference type="RefSeq" id="WP_170194996.1">
    <property type="nucleotide sequence ID" value="NZ_JABBNB010000014.1"/>
</dbReference>
<sequence length="140" mass="14757">MNDTVLGPVDFFIIEFADGRVTADGFAALVDLVDRNVVYVIDIEFLRKGHDDTVVTVDAHDLGVIGGIDFADFDGAASRLLDDDDLTVVRDAVSTDAIAAIVVYEELSISQVLGAFESAGGRVVAVGPVDSADLDAALDR</sequence>
<organism evidence="1 2">
    <name type="scientific">Gordonia asplenii</name>
    <dbReference type="NCBI Taxonomy" id="2725283"/>
    <lineage>
        <taxon>Bacteria</taxon>
        <taxon>Bacillati</taxon>
        <taxon>Actinomycetota</taxon>
        <taxon>Actinomycetes</taxon>
        <taxon>Mycobacteriales</taxon>
        <taxon>Gordoniaceae</taxon>
        <taxon>Gordonia</taxon>
    </lineage>
</organism>
<evidence type="ECO:0000313" key="2">
    <source>
        <dbReference type="Proteomes" id="UP000550729"/>
    </source>
</evidence>
<evidence type="ECO:0000313" key="1">
    <source>
        <dbReference type="EMBL" id="NMO02494.1"/>
    </source>
</evidence>